<organism evidence="3 5">
    <name type="scientific">Flavobacterium gawalongense</name>
    <dbReference type="NCBI Taxonomy" id="2594432"/>
    <lineage>
        <taxon>Bacteria</taxon>
        <taxon>Pseudomonadati</taxon>
        <taxon>Bacteroidota</taxon>
        <taxon>Flavobacteriia</taxon>
        <taxon>Flavobacteriales</taxon>
        <taxon>Flavobacteriaceae</taxon>
        <taxon>Flavobacterium</taxon>
    </lineage>
</organism>
<dbReference type="RefSeq" id="WP_143388633.1">
    <property type="nucleotide sequence ID" value="NZ_VJZL01000033.1"/>
</dbReference>
<dbReference type="Proteomes" id="UP000318669">
    <property type="component" value="Unassembled WGS sequence"/>
</dbReference>
<gene>
    <name evidence="3" type="ORF">FNW11_14335</name>
    <name evidence="2" type="ORF">FNW12_15245</name>
</gene>
<sequence length="320" mass="34773">MKAIVYTKYGPPEVLALKDVEKPMPKENEILIRILATAVNSGDWRLRKADPFALRLFFGLTKPKTNILGGVLSGEIEAIGKDVKRFKVGSPVFGTTGMSFGAYAEYKCLPENGVLALKPNNISHMEAAVIPFGGTTALHFLKKANIQRGQKVLIYGASGAVGTAAVQLAKYFGANVTGVCSTLNIEMVKSLGADNVIDYTKEDFTQNGETYDVIFDTVNKISFYCSLKSLIKSGILILSAAGMSEMFQGIWTSMTSTKKVLTGVISEKAEDMIFLKELIEAGKLKSVIDRTYPLEQIAIAHTYVEKGHKKGNVAIVLTDK</sequence>
<dbReference type="Pfam" id="PF08240">
    <property type="entry name" value="ADH_N"/>
    <property type="match status" value="1"/>
</dbReference>
<accession>A0A553BDY0</accession>
<dbReference type="EMBL" id="VJZL01000033">
    <property type="protein sequence ID" value="TRX06454.1"/>
    <property type="molecule type" value="Genomic_DNA"/>
</dbReference>
<dbReference type="Gene3D" id="3.40.50.720">
    <property type="entry name" value="NAD(P)-binding Rossmann-like Domain"/>
    <property type="match status" value="1"/>
</dbReference>
<dbReference type="AlphaFoldDB" id="A0A553BDY0"/>
<dbReference type="EMBL" id="VJZN01000034">
    <property type="protein sequence ID" value="TRX03491.1"/>
    <property type="molecule type" value="Genomic_DNA"/>
</dbReference>
<proteinExistence type="predicted"/>
<dbReference type="Gene3D" id="3.90.180.10">
    <property type="entry name" value="Medium-chain alcohol dehydrogenases, catalytic domain"/>
    <property type="match status" value="1"/>
</dbReference>
<protein>
    <submittedName>
        <fullName evidence="3">NAD(P)-dependent alcohol dehydrogenase</fullName>
    </submittedName>
</protein>
<reference evidence="4 5" key="1">
    <citation type="submission" date="2019-07" db="EMBL/GenBank/DDBJ databases">
        <title>Novel species of Flavobacterium.</title>
        <authorList>
            <person name="Liu Q."/>
            <person name="Xin Y.-H."/>
        </authorList>
    </citation>
    <scope>NUCLEOTIDE SEQUENCE [LARGE SCALE GENOMIC DNA]</scope>
    <source>
        <strain evidence="2 4">GSP39</strain>
        <strain evidence="3 5">GSR22</strain>
    </source>
</reference>
<evidence type="ECO:0000313" key="5">
    <source>
        <dbReference type="Proteomes" id="UP000318669"/>
    </source>
</evidence>
<dbReference type="InterPro" id="IPR036291">
    <property type="entry name" value="NAD(P)-bd_dom_sf"/>
</dbReference>
<dbReference type="PANTHER" id="PTHR44013">
    <property type="entry name" value="ZINC-TYPE ALCOHOL DEHYDROGENASE-LIKE PROTEIN C16A3.02C"/>
    <property type="match status" value="1"/>
</dbReference>
<dbReference type="GO" id="GO:0016491">
    <property type="term" value="F:oxidoreductase activity"/>
    <property type="evidence" value="ECO:0007669"/>
    <property type="project" value="InterPro"/>
</dbReference>
<dbReference type="OrthoDB" id="9787435at2"/>
<dbReference type="CDD" id="cd08267">
    <property type="entry name" value="MDR1"/>
    <property type="match status" value="1"/>
</dbReference>
<dbReference type="InterPro" id="IPR011032">
    <property type="entry name" value="GroES-like_sf"/>
</dbReference>
<dbReference type="SUPFAM" id="SSF51735">
    <property type="entry name" value="NAD(P)-binding Rossmann-fold domains"/>
    <property type="match status" value="1"/>
</dbReference>
<dbReference type="Pfam" id="PF13602">
    <property type="entry name" value="ADH_zinc_N_2"/>
    <property type="match status" value="1"/>
</dbReference>
<dbReference type="InterPro" id="IPR020843">
    <property type="entry name" value="ER"/>
</dbReference>
<dbReference type="SMART" id="SM00829">
    <property type="entry name" value="PKS_ER"/>
    <property type="match status" value="1"/>
</dbReference>
<dbReference type="InterPro" id="IPR052733">
    <property type="entry name" value="Chloroplast_QOR"/>
</dbReference>
<dbReference type="Proteomes" id="UP000318528">
    <property type="component" value="Unassembled WGS sequence"/>
</dbReference>
<evidence type="ECO:0000313" key="4">
    <source>
        <dbReference type="Proteomes" id="UP000318528"/>
    </source>
</evidence>
<evidence type="ECO:0000259" key="1">
    <source>
        <dbReference type="SMART" id="SM00829"/>
    </source>
</evidence>
<feature type="domain" description="Enoyl reductase (ER)" evidence="1">
    <location>
        <begin position="10"/>
        <end position="315"/>
    </location>
</feature>
<evidence type="ECO:0000313" key="3">
    <source>
        <dbReference type="EMBL" id="TRX06454.1"/>
    </source>
</evidence>
<name>A0A553BDY0_9FLAO</name>
<evidence type="ECO:0000313" key="2">
    <source>
        <dbReference type="EMBL" id="TRX03491.1"/>
    </source>
</evidence>
<dbReference type="PANTHER" id="PTHR44013:SF1">
    <property type="entry name" value="ZINC-TYPE ALCOHOL DEHYDROGENASE-LIKE PROTEIN C16A3.02C"/>
    <property type="match status" value="1"/>
</dbReference>
<keyword evidence="4" id="KW-1185">Reference proteome</keyword>
<comment type="caution">
    <text evidence="3">The sequence shown here is derived from an EMBL/GenBank/DDBJ whole genome shotgun (WGS) entry which is preliminary data.</text>
</comment>
<dbReference type="SUPFAM" id="SSF50129">
    <property type="entry name" value="GroES-like"/>
    <property type="match status" value="1"/>
</dbReference>
<dbReference type="InterPro" id="IPR013154">
    <property type="entry name" value="ADH-like_N"/>
</dbReference>